<feature type="transmembrane region" description="Helical" evidence="9">
    <location>
        <begin position="748"/>
        <end position="770"/>
    </location>
</feature>
<evidence type="ECO:0000256" key="6">
    <source>
        <dbReference type="ARBA" id="ARBA00023136"/>
    </source>
</evidence>
<keyword evidence="3 9" id="KW-0812">Transmembrane</keyword>
<dbReference type="GO" id="GO:0005886">
    <property type="term" value="C:plasma membrane"/>
    <property type="evidence" value="ECO:0007669"/>
    <property type="project" value="TreeGrafter"/>
</dbReference>
<keyword evidence="8" id="KW-0807">Transducer</keyword>
<dbReference type="Proteomes" id="UP000667349">
    <property type="component" value="Unassembled WGS sequence"/>
</dbReference>
<dbReference type="PANTHER" id="PTHR21137:SF42">
    <property type="entry name" value="ODORANT RECEPTOR 83A"/>
    <property type="match status" value="1"/>
</dbReference>
<keyword evidence="2" id="KW-0716">Sensory transduction</keyword>
<evidence type="ECO:0000256" key="5">
    <source>
        <dbReference type="ARBA" id="ARBA00022989"/>
    </source>
</evidence>
<feature type="transmembrane region" description="Helical" evidence="9">
    <location>
        <begin position="955"/>
        <end position="977"/>
    </location>
</feature>
<keyword evidence="11" id="KW-1185">Reference proteome</keyword>
<comment type="subcellular location">
    <subcellularLocation>
        <location evidence="1">Membrane</location>
        <topology evidence="1">Multi-pass membrane protein</topology>
    </subcellularLocation>
</comment>
<evidence type="ECO:0000256" key="1">
    <source>
        <dbReference type="ARBA" id="ARBA00004141"/>
    </source>
</evidence>
<feature type="transmembrane region" description="Helical" evidence="9">
    <location>
        <begin position="1334"/>
        <end position="1353"/>
    </location>
</feature>
<feature type="transmembrane region" description="Helical" evidence="9">
    <location>
        <begin position="447"/>
        <end position="470"/>
    </location>
</feature>
<dbReference type="EMBL" id="JAANHZ010000094">
    <property type="protein sequence ID" value="KAG5316024.1"/>
    <property type="molecule type" value="Genomic_DNA"/>
</dbReference>
<dbReference type="Pfam" id="PF02949">
    <property type="entry name" value="7tm_6"/>
    <property type="match status" value="5"/>
</dbReference>
<feature type="non-terminal residue" evidence="10">
    <location>
        <position position="1752"/>
    </location>
</feature>
<feature type="transmembrane region" description="Helical" evidence="9">
    <location>
        <begin position="73"/>
        <end position="91"/>
    </location>
</feature>
<feature type="transmembrane region" description="Helical" evidence="9">
    <location>
        <begin position="39"/>
        <end position="61"/>
    </location>
</feature>
<feature type="transmembrane region" description="Helical" evidence="9">
    <location>
        <begin position="128"/>
        <end position="150"/>
    </location>
</feature>
<feature type="transmembrane region" description="Helical" evidence="9">
    <location>
        <begin position="299"/>
        <end position="319"/>
    </location>
</feature>
<gene>
    <name evidence="10" type="primary">Or13a_1</name>
    <name evidence="10" type="ORF">G6Z75_0012771</name>
</gene>
<feature type="transmembrane region" description="Helical" evidence="9">
    <location>
        <begin position="1036"/>
        <end position="1055"/>
    </location>
</feature>
<protein>
    <submittedName>
        <fullName evidence="10">OR13A protein</fullName>
    </submittedName>
</protein>
<feature type="transmembrane region" description="Helical" evidence="9">
    <location>
        <begin position="1550"/>
        <end position="1572"/>
    </location>
</feature>
<evidence type="ECO:0000256" key="4">
    <source>
        <dbReference type="ARBA" id="ARBA00022725"/>
    </source>
</evidence>
<evidence type="ECO:0000313" key="11">
    <source>
        <dbReference type="Proteomes" id="UP000667349"/>
    </source>
</evidence>
<dbReference type="PANTHER" id="PTHR21137">
    <property type="entry name" value="ODORANT RECEPTOR"/>
    <property type="match status" value="1"/>
</dbReference>
<evidence type="ECO:0000256" key="7">
    <source>
        <dbReference type="ARBA" id="ARBA00023170"/>
    </source>
</evidence>
<keyword evidence="4" id="KW-0552">Olfaction</keyword>
<dbReference type="GO" id="GO:0005549">
    <property type="term" value="F:odorant binding"/>
    <property type="evidence" value="ECO:0007669"/>
    <property type="project" value="InterPro"/>
</dbReference>
<feature type="transmembrane region" description="Helical" evidence="9">
    <location>
        <begin position="407"/>
        <end position="427"/>
    </location>
</feature>
<name>A0A836EM67_9HYME</name>
<evidence type="ECO:0000256" key="9">
    <source>
        <dbReference type="SAM" id="Phobius"/>
    </source>
</evidence>
<comment type="caution">
    <text evidence="10">The sequence shown here is derived from an EMBL/GenBank/DDBJ whole genome shotgun (WGS) entry which is preliminary data.</text>
</comment>
<feature type="transmembrane region" description="Helical" evidence="9">
    <location>
        <begin position="802"/>
        <end position="819"/>
    </location>
</feature>
<feature type="non-terminal residue" evidence="10">
    <location>
        <position position="1"/>
    </location>
</feature>
<evidence type="ECO:0000256" key="3">
    <source>
        <dbReference type="ARBA" id="ARBA00022692"/>
    </source>
</evidence>
<feature type="transmembrane region" description="Helical" evidence="9">
    <location>
        <begin position="831"/>
        <end position="856"/>
    </location>
</feature>
<accession>A0A836EM67</accession>
<feature type="transmembrane region" description="Helical" evidence="9">
    <location>
        <begin position="192"/>
        <end position="212"/>
    </location>
</feature>
<dbReference type="GO" id="GO:0007165">
    <property type="term" value="P:signal transduction"/>
    <property type="evidence" value="ECO:0007669"/>
    <property type="project" value="UniProtKB-KW"/>
</dbReference>
<keyword evidence="7" id="KW-0675">Receptor</keyword>
<feature type="transmembrane region" description="Helical" evidence="9">
    <location>
        <begin position="668"/>
        <end position="688"/>
    </location>
</feature>
<feature type="transmembrane region" description="Helical" evidence="9">
    <location>
        <begin position="557"/>
        <end position="579"/>
    </location>
</feature>
<proteinExistence type="predicted"/>
<feature type="transmembrane region" description="Helical" evidence="9">
    <location>
        <begin position="1490"/>
        <end position="1512"/>
    </location>
</feature>
<feature type="transmembrane region" description="Helical" evidence="9">
    <location>
        <begin position="632"/>
        <end position="656"/>
    </location>
</feature>
<keyword evidence="6 9" id="KW-0472">Membrane</keyword>
<feature type="transmembrane region" description="Helical" evidence="9">
    <location>
        <begin position="268"/>
        <end position="287"/>
    </location>
</feature>
<feature type="transmembrane region" description="Helical" evidence="9">
    <location>
        <begin position="1067"/>
        <end position="1087"/>
    </location>
</feature>
<feature type="transmembrane region" description="Helical" evidence="9">
    <location>
        <begin position="895"/>
        <end position="913"/>
    </location>
</feature>
<feature type="transmembrane region" description="Helical" evidence="9">
    <location>
        <begin position="1193"/>
        <end position="1211"/>
    </location>
</feature>
<dbReference type="InterPro" id="IPR004117">
    <property type="entry name" value="7tm6_olfct_rcpt"/>
</dbReference>
<sequence>MLELRKDTIGRASTISESVEVGLRFIGMWPHCAYANINWWTYIVSVAIMQYFQYAFIFTHFDLSDLSVFVDGLSIAFGYSLSFLKLINLWFNRRKFFAILDTMDKDWSDAIHSDVSTMIRYANWSRQCSNLMITTNALAVFFYVIGGLIFRSMIQKNDGSTRELPIKMEFPFKVDNFPIFELILILQFFHDLSVACIIAMLNALLVTLVLHVSGQIDIMLQGFMEISSKHTSRSSLAAIKDLVNRHQRIIDLSDDIEDLFSNIALLQFIWNTLVICCIGFVIVISIGTEEGATTITKSLIFYVAITLEAFVFCYAGEYLSAKSKSISDAAYECLWYDLTPNECRILMFLMLRSQKRLTITAGKITDLSLEGFTTTYSDCCGTMKRTSTISRPVEIGLRFIGMWPDSAYATLYWLFYMATMVVVQYYQYTYVFTHFDLSDISLLMDCLGLTLAYTLAFLKLFVLWTFYYIVKAMKKDWKNSYECTMMSVADLSHRCTNVMISINALAAFFLSIGEHLLQSMGDVNGVDNNSRELPIKMEFPFDVSESPIFECFLIGQFLYELVLASIVGMMNALLVSLILHVSGQIDIMQQDINEISNSKYDPSLSLIVIKALICKHQKIITLSENIENLYTYIALMQLLWNTLVICCTGFVIIITIGTASATTSIKSVSFYIAITLEVFILCFAGEFLSAKSRSISDAVYESLWYNMSPTNSRILSFMILRSQKRLTITAGKVVDLTLEGFTNVRSHWTYASVFYALMSSFVDYLVYVGYQRAMKRANTISLSVEIGLRFIGMWPDSAYPNLYWFSYMTTIAIMQYYQYTYIFVHFDLNDLWLLMDCLSLTLAYSLAFLKLLVLWWNRRIFYYILKAIDEDWSECVINDSYKSTMMSMADLSRRFANVSFSIYAFSAFSLSIGEHLLQSMDDQFGNSSRELPIKMKFPFDVSRSPIFECFLFGQFLYDLVIACVVNLINALLVALILHVSGQIDIMQQDLFEISNKKYDRNTFLPVIKSFICNHQRIIILSESIENLYTYIALMQILWNTLVMCCTGFVIIIIVRSGEDTTNLIKSVSYYITIILEVFVYCFAGEFLSAKSKSISNAVYEALWYNMPPSDSRIILFMILRCQKRLTITAGRFIDLTLEGFTSIVKASVSYVSVLNAMIFYYILKAIDEDWSECVINDSYKSTMVSMADLSRRFANVSFSIYAFSAFFLSIGEHLLQSMDDQFGNSSRELPIKMEFPFDVSKSPIFECFLIGQFLYDLVIASVVNLINALLVALILHVSGQIDIMQQDLFEISNKKYDSSTFLPVIKSLIGKHQKIITLSESIENLYTYIALMQVLWNTLVMCCTGFVIIIVVSSGEDTTNLIKSVSYYFAIMLEVFVYCFAGEFLSAKSKSISNSAYEALWYNMPPSDSRIILFMILRCQKRLTITAGRFMDLTLEGFTSIVKASVSYISVLNAMTFYNIVAAVKRDWNDRVVSNSYSTMMAIANQSSRYSVVLIGLHFLTGFSLSIGAYMFRTINTDSEASTREFPVKMQFSFVVSESPVFECILFGQIFFLMLIAPVVGMINALLATLILHVGGQVDIMRQAIMDVHSNDKLDTSLTVLRDLIHRHRKIITLSNDIETLFSFIALLQLLWNTLIICFCGFMIILTLSSNKGIMVLIKSMFLYTVKTLEVFVFCYAGEFLSSKSKSISDAIYESLWYNMIPSDSRILLLIMVRSQKRLTITAGKIFDLTLEGFMSVMKASASYMSVLHAMY</sequence>
<keyword evidence="5 9" id="KW-1133">Transmembrane helix</keyword>
<feature type="transmembrane region" description="Helical" evidence="9">
    <location>
        <begin position="1654"/>
        <end position="1677"/>
    </location>
</feature>
<feature type="transmembrane region" description="Helical" evidence="9">
    <location>
        <begin position="1365"/>
        <end position="1385"/>
    </location>
</feature>
<feature type="transmembrane region" description="Helical" evidence="9">
    <location>
        <begin position="1621"/>
        <end position="1648"/>
    </location>
</feature>
<evidence type="ECO:0000313" key="10">
    <source>
        <dbReference type="EMBL" id="KAG5316024.1"/>
    </source>
</evidence>
<reference evidence="10" key="1">
    <citation type="submission" date="2020-02" db="EMBL/GenBank/DDBJ databases">
        <title>Relaxed selection underlies rapid genomic changes in the transitions from sociality to social parasitism in ants.</title>
        <authorList>
            <person name="Bi X."/>
        </authorList>
    </citation>
    <scope>NUCLEOTIDE SEQUENCE</scope>
    <source>
        <strain evidence="10">BGI-DK2013a</strain>
        <tissue evidence="10">Whole body</tissue>
    </source>
</reference>
<evidence type="ECO:0000256" key="2">
    <source>
        <dbReference type="ARBA" id="ARBA00022606"/>
    </source>
</evidence>
<evidence type="ECO:0000256" key="8">
    <source>
        <dbReference type="ARBA" id="ARBA00023224"/>
    </source>
</evidence>
<dbReference type="GO" id="GO:0004984">
    <property type="term" value="F:olfactory receptor activity"/>
    <property type="evidence" value="ECO:0007669"/>
    <property type="project" value="InterPro"/>
</dbReference>
<feature type="transmembrane region" description="Helical" evidence="9">
    <location>
        <begin position="1253"/>
        <end position="1275"/>
    </location>
</feature>
<organism evidence="10 11">
    <name type="scientific">Acromyrmex insinuator</name>
    <dbReference type="NCBI Taxonomy" id="230686"/>
    <lineage>
        <taxon>Eukaryota</taxon>
        <taxon>Metazoa</taxon>
        <taxon>Ecdysozoa</taxon>
        <taxon>Arthropoda</taxon>
        <taxon>Hexapoda</taxon>
        <taxon>Insecta</taxon>
        <taxon>Pterygota</taxon>
        <taxon>Neoptera</taxon>
        <taxon>Endopterygota</taxon>
        <taxon>Hymenoptera</taxon>
        <taxon>Apocrita</taxon>
        <taxon>Aculeata</taxon>
        <taxon>Formicoidea</taxon>
        <taxon>Formicidae</taxon>
        <taxon>Myrmicinae</taxon>
        <taxon>Acromyrmex</taxon>
    </lineage>
</organism>